<keyword evidence="1" id="KW-0732">Signal</keyword>
<evidence type="ECO:0000313" key="3">
    <source>
        <dbReference type="Proteomes" id="UP001238163"/>
    </source>
</evidence>
<sequence>MRFRTLCLMLCSLPAMFSCRHITTADAAPGVIFTPEKTDQLHLNNAEVSVEQHQGEARAVVNALGTTSQWPGMRLEGMWTFGNDEELLVDIENLEDTPLSITCRLDRMVDGKNKMIFFHQHFAPKERRQWKIYAKPSLKPDVRAKLFGMRYFPGNILEAEADSIADGLKDIGFIRLYVNNISQPVRFAVYKVAKQPRSEQVPPRKDVNEAASGKNWRDMSADEFFPMIDQYGQFKHEDWPGKVHSDDDMRAAIATEDADLAAKPRPTTWNQYGGWADGPQHEATGHFYPKKINGKWWLVDPEGRLFWSHGPTCVRVFEGRTPITDREHLYEWLPERDGEYKFAYGKGKSAPFAYYKDKEYSTFCFPAANLYRKYGENWDEIFSDRIHRRLSSWGMNTIANWSSMDIARLRRTPYVASVGARGINIEGSKGHWGKFPDPFAPEFAESLRRSLANNAFAYDDPWCIGFFVNNEMSWGSDGVSLAQATVASPATQPAKIAMLAWLQEKYPDVAALNQAWQSDYASWDDWLAKTDQPDKAASAADMSAFYTRIADQYFSTVHAIIKDIAPNKLDLGCRFSPWNDNASRAAARHCDVVSYNLYRYTLDDFALPEGVDMPVMVGEFHFGTLVRGYFYPSLKPVPDQEARRDAYVTYIRSALKSPLFVGAHWFQLGDCSTTGRSDGANAEIGLLTGTDLPYHELLDGVRQVGWKLYEIRYQDE</sequence>
<dbReference type="Proteomes" id="UP001238163">
    <property type="component" value="Unassembled WGS sequence"/>
</dbReference>
<dbReference type="Gene3D" id="3.20.20.80">
    <property type="entry name" value="Glycosidases"/>
    <property type="match status" value="1"/>
</dbReference>
<accession>A0AAE3VFW4</accession>
<dbReference type="EMBL" id="JAUSVL010000001">
    <property type="protein sequence ID" value="MDQ0289822.1"/>
    <property type="molecule type" value="Genomic_DNA"/>
</dbReference>
<dbReference type="RefSeq" id="WP_307261273.1">
    <property type="nucleotide sequence ID" value="NZ_JAUSVL010000001.1"/>
</dbReference>
<proteinExistence type="predicted"/>
<evidence type="ECO:0000256" key="1">
    <source>
        <dbReference type="SAM" id="SignalP"/>
    </source>
</evidence>
<gene>
    <name evidence="2" type="ORF">J3R75_001929</name>
</gene>
<protein>
    <recommendedName>
        <fullName evidence="4">Beta-agarase</fullName>
    </recommendedName>
</protein>
<feature type="chain" id="PRO_5042229287" description="Beta-agarase" evidence="1">
    <location>
        <begin position="28"/>
        <end position="716"/>
    </location>
</feature>
<organism evidence="2 3">
    <name type="scientific">Oligosphaera ethanolica</name>
    <dbReference type="NCBI Taxonomy" id="760260"/>
    <lineage>
        <taxon>Bacteria</taxon>
        <taxon>Pseudomonadati</taxon>
        <taxon>Lentisphaerota</taxon>
        <taxon>Oligosphaeria</taxon>
        <taxon>Oligosphaerales</taxon>
        <taxon>Oligosphaeraceae</taxon>
        <taxon>Oligosphaera</taxon>
    </lineage>
</organism>
<comment type="caution">
    <text evidence="2">The sequence shown here is derived from an EMBL/GenBank/DDBJ whole genome shotgun (WGS) entry which is preliminary data.</text>
</comment>
<dbReference type="InterPro" id="IPR017853">
    <property type="entry name" value="GH"/>
</dbReference>
<dbReference type="PROSITE" id="PS51257">
    <property type="entry name" value="PROKAR_LIPOPROTEIN"/>
    <property type="match status" value="1"/>
</dbReference>
<name>A0AAE3VFW4_9BACT</name>
<reference evidence="2" key="1">
    <citation type="submission" date="2023-07" db="EMBL/GenBank/DDBJ databases">
        <title>Genomic Encyclopedia of Type Strains, Phase IV (KMG-IV): sequencing the most valuable type-strain genomes for metagenomic binning, comparative biology and taxonomic classification.</title>
        <authorList>
            <person name="Goeker M."/>
        </authorList>
    </citation>
    <scope>NUCLEOTIDE SEQUENCE</scope>
    <source>
        <strain evidence="2">DSM 24202</strain>
    </source>
</reference>
<evidence type="ECO:0008006" key="4">
    <source>
        <dbReference type="Google" id="ProtNLM"/>
    </source>
</evidence>
<feature type="signal peptide" evidence="1">
    <location>
        <begin position="1"/>
        <end position="27"/>
    </location>
</feature>
<dbReference type="SUPFAM" id="SSF51445">
    <property type="entry name" value="(Trans)glycosidases"/>
    <property type="match status" value="1"/>
</dbReference>
<keyword evidence="3" id="KW-1185">Reference proteome</keyword>
<dbReference type="AlphaFoldDB" id="A0AAE3VFW4"/>
<evidence type="ECO:0000313" key="2">
    <source>
        <dbReference type="EMBL" id="MDQ0289822.1"/>
    </source>
</evidence>